<proteinExistence type="predicted"/>
<evidence type="ECO:0008006" key="4">
    <source>
        <dbReference type="Google" id="ProtNLM"/>
    </source>
</evidence>
<dbReference type="AlphaFoldDB" id="A0A0R1TTF5"/>
<gene>
    <name evidence="2" type="ORF">FC36_GL001395</name>
</gene>
<dbReference type="Proteomes" id="UP000051048">
    <property type="component" value="Unassembled WGS sequence"/>
</dbReference>
<dbReference type="InterPro" id="IPR025580">
    <property type="entry name" value="Gp46"/>
</dbReference>
<evidence type="ECO:0000313" key="3">
    <source>
        <dbReference type="Proteomes" id="UP000051048"/>
    </source>
</evidence>
<feature type="region of interest" description="Disordered" evidence="1">
    <location>
        <begin position="167"/>
        <end position="190"/>
    </location>
</feature>
<feature type="compositionally biased region" description="Polar residues" evidence="1">
    <location>
        <begin position="29"/>
        <end position="48"/>
    </location>
</feature>
<reference evidence="2 3" key="1">
    <citation type="journal article" date="2015" name="Genome Announc.">
        <title>Expanding the biotechnology potential of lactobacilli through comparative genomics of 213 strains and associated genera.</title>
        <authorList>
            <person name="Sun Z."/>
            <person name="Harris H.M."/>
            <person name="McCann A."/>
            <person name="Guo C."/>
            <person name="Argimon S."/>
            <person name="Zhang W."/>
            <person name="Yang X."/>
            <person name="Jeffery I.B."/>
            <person name="Cooney J.C."/>
            <person name="Kagawa T.F."/>
            <person name="Liu W."/>
            <person name="Song Y."/>
            <person name="Salvetti E."/>
            <person name="Wrobel A."/>
            <person name="Rasinkangas P."/>
            <person name="Parkhill J."/>
            <person name="Rea M.C."/>
            <person name="O'Sullivan O."/>
            <person name="Ritari J."/>
            <person name="Douillard F.P."/>
            <person name="Paul Ross R."/>
            <person name="Yang R."/>
            <person name="Briner A.E."/>
            <person name="Felis G.E."/>
            <person name="de Vos W.M."/>
            <person name="Barrangou R."/>
            <person name="Klaenhammer T.R."/>
            <person name="Caufield P.W."/>
            <person name="Cui Y."/>
            <person name="Zhang H."/>
            <person name="O'Toole P.W."/>
        </authorList>
    </citation>
    <scope>NUCLEOTIDE SEQUENCE [LARGE SCALE GENOMIC DNA]</scope>
    <source>
        <strain evidence="2 3">DSM 15833</strain>
    </source>
</reference>
<comment type="caution">
    <text evidence="2">The sequence shown here is derived from an EMBL/GenBank/DDBJ whole genome shotgun (WGS) entry which is preliminary data.</text>
</comment>
<feature type="compositionally biased region" description="Basic and acidic residues" evidence="1">
    <location>
        <begin position="52"/>
        <end position="75"/>
    </location>
</feature>
<evidence type="ECO:0000256" key="1">
    <source>
        <dbReference type="SAM" id="MobiDB-lite"/>
    </source>
</evidence>
<dbReference type="PATRIC" id="fig|1423740.3.peg.1504"/>
<protein>
    <recommendedName>
        <fullName evidence="4">DUF4355 domain-containing protein</fullName>
    </recommendedName>
</protein>
<dbReference type="EMBL" id="AZFH01000031">
    <property type="protein sequence ID" value="KRL81800.1"/>
    <property type="molecule type" value="Genomic_DNA"/>
</dbReference>
<organism evidence="2 3">
    <name type="scientific">Ligilactobacillus equi DSM 15833 = JCM 10991</name>
    <dbReference type="NCBI Taxonomy" id="1423740"/>
    <lineage>
        <taxon>Bacteria</taxon>
        <taxon>Bacillati</taxon>
        <taxon>Bacillota</taxon>
        <taxon>Bacilli</taxon>
        <taxon>Lactobacillales</taxon>
        <taxon>Lactobacillaceae</taxon>
        <taxon>Ligilactobacillus</taxon>
    </lineage>
</organism>
<feature type="compositionally biased region" description="Basic and acidic residues" evidence="1">
    <location>
        <begin position="180"/>
        <end position="190"/>
    </location>
</feature>
<sequence>MPNEANGNESQETIVTQNGQEGQTDRTNETNGNEDSNNQTRTFTQDQVNEMVKSRLERERAKMQEEAMNKAREEMQNQQSEAIRLKDMNAKERQAYEIKKRDDRLAELEAKLNRQEMERQAMDMLSEKGINADSETLNMVVADTAEETKARIEKFDNLLTERALAANKDRFKKQTPTDKPAGEEVSEKEFGSMNYKERVQFKNANPERYNELIKNFM</sequence>
<dbReference type="Pfam" id="PF14265">
    <property type="entry name" value="DUF4355"/>
    <property type="match status" value="1"/>
</dbReference>
<accession>A0A0R1TTF5</accession>
<name>A0A0R1TTF5_9LACO</name>
<feature type="region of interest" description="Disordered" evidence="1">
    <location>
        <begin position="1"/>
        <end position="88"/>
    </location>
</feature>
<evidence type="ECO:0000313" key="2">
    <source>
        <dbReference type="EMBL" id="KRL81800.1"/>
    </source>
</evidence>
<dbReference type="STRING" id="1423740.FC36_GL001395"/>
<feature type="compositionally biased region" description="Polar residues" evidence="1">
    <location>
        <begin position="1"/>
        <end position="22"/>
    </location>
</feature>
<dbReference type="RefSeq" id="WP_025021015.1">
    <property type="nucleotide sequence ID" value="NZ_AZFH01000031.1"/>
</dbReference>